<evidence type="ECO:0000313" key="3">
    <source>
        <dbReference type="Proteomes" id="UP001107558"/>
    </source>
</evidence>
<dbReference type="Proteomes" id="UP001107558">
    <property type="component" value="Chromosome 3"/>
</dbReference>
<dbReference type="PANTHER" id="PTHR10174">
    <property type="entry name" value="ALPHA-TOCOPHEROL TRANSFER PROTEIN-RELATED"/>
    <property type="match status" value="1"/>
</dbReference>
<dbReference type="EMBL" id="JADBJN010000003">
    <property type="protein sequence ID" value="KAG5671366.1"/>
    <property type="molecule type" value="Genomic_DNA"/>
</dbReference>
<evidence type="ECO:0000259" key="1">
    <source>
        <dbReference type="Pfam" id="PF00650"/>
    </source>
</evidence>
<dbReference type="InterPro" id="IPR036865">
    <property type="entry name" value="CRAL-TRIO_dom_sf"/>
</dbReference>
<protein>
    <recommendedName>
        <fullName evidence="1">CRAL-TRIO domain-containing protein</fullName>
    </recommendedName>
</protein>
<dbReference type="SUPFAM" id="SSF52087">
    <property type="entry name" value="CRAL/TRIO domain"/>
    <property type="match status" value="1"/>
</dbReference>
<dbReference type="InterPro" id="IPR036273">
    <property type="entry name" value="CRAL/TRIO_N_dom_sf"/>
</dbReference>
<dbReference type="SUPFAM" id="SSF46938">
    <property type="entry name" value="CRAL/TRIO N-terminal domain"/>
    <property type="match status" value="1"/>
</dbReference>
<dbReference type="GO" id="GO:0016020">
    <property type="term" value="C:membrane"/>
    <property type="evidence" value="ECO:0007669"/>
    <property type="project" value="TreeGrafter"/>
</dbReference>
<accession>A0A9J6BPL3</accession>
<proteinExistence type="predicted"/>
<feature type="domain" description="CRAL-TRIO" evidence="1">
    <location>
        <begin position="100"/>
        <end position="238"/>
    </location>
</feature>
<dbReference type="Gene3D" id="3.40.525.10">
    <property type="entry name" value="CRAL-TRIO lipid binding domain"/>
    <property type="match status" value="1"/>
</dbReference>
<dbReference type="OrthoDB" id="6432525at2759"/>
<dbReference type="CDD" id="cd00170">
    <property type="entry name" value="SEC14"/>
    <property type="match status" value="1"/>
</dbReference>
<dbReference type="Gene3D" id="1.10.8.20">
    <property type="entry name" value="N-terminal domain of phosphatidylinositol transfer protein sec14p"/>
    <property type="match status" value="1"/>
</dbReference>
<dbReference type="PANTHER" id="PTHR10174:SF208">
    <property type="entry name" value="CRAL-TRIO DOMAIN-CONTAINING PROTEIN DDB_G0278031"/>
    <property type="match status" value="1"/>
</dbReference>
<organism evidence="2 3">
    <name type="scientific">Polypedilum vanderplanki</name>
    <name type="common">Sleeping chironomid midge</name>
    <dbReference type="NCBI Taxonomy" id="319348"/>
    <lineage>
        <taxon>Eukaryota</taxon>
        <taxon>Metazoa</taxon>
        <taxon>Ecdysozoa</taxon>
        <taxon>Arthropoda</taxon>
        <taxon>Hexapoda</taxon>
        <taxon>Insecta</taxon>
        <taxon>Pterygota</taxon>
        <taxon>Neoptera</taxon>
        <taxon>Endopterygota</taxon>
        <taxon>Diptera</taxon>
        <taxon>Nematocera</taxon>
        <taxon>Chironomoidea</taxon>
        <taxon>Chironomidae</taxon>
        <taxon>Chironominae</taxon>
        <taxon>Polypedilum</taxon>
        <taxon>Polypedilum</taxon>
    </lineage>
</organism>
<keyword evidence="3" id="KW-1185">Reference proteome</keyword>
<reference evidence="2" key="1">
    <citation type="submission" date="2021-03" db="EMBL/GenBank/DDBJ databases">
        <title>Chromosome level genome of the anhydrobiotic midge Polypedilum vanderplanki.</title>
        <authorList>
            <person name="Yoshida Y."/>
            <person name="Kikawada T."/>
            <person name="Gusev O."/>
        </authorList>
    </citation>
    <scope>NUCLEOTIDE SEQUENCE</scope>
    <source>
        <strain evidence="2">NIAS01</strain>
        <tissue evidence="2">Whole body or cell culture</tissue>
    </source>
</reference>
<dbReference type="GO" id="GO:1902936">
    <property type="term" value="F:phosphatidylinositol bisphosphate binding"/>
    <property type="evidence" value="ECO:0007669"/>
    <property type="project" value="TreeGrafter"/>
</dbReference>
<name>A0A9J6BPL3_POLVA</name>
<sequence length="285" mass="33943">MSIISDYFIQKAKIELEENEIRKKESIMLFENWLKNHSFIKYQNPDLIHLLMFLRTKKYRMDKVFESFEKALIYTKSISKYSNLTDEELKELLVNCMKFFYVLKDRSENGERILIAKMSEMEALSFSLMEIVKYFNIMISALLLEEETQIAGVILIFDYTNATWNLFKKISLIEFAQYLSNVKFFAVRIKKIVLIDFPTLAIRVLEVVQKVLSEKLKQRIITVKDLVELKKIINVSELSMDNKEFFLNFDEQIVKAYHMFSKIEIDFDKLKKFETIGSFRILEID</sequence>
<gene>
    <name evidence="2" type="ORF">PVAND_001567</name>
</gene>
<dbReference type="AlphaFoldDB" id="A0A9J6BPL3"/>
<comment type="caution">
    <text evidence="2">The sequence shown here is derived from an EMBL/GenBank/DDBJ whole genome shotgun (WGS) entry which is preliminary data.</text>
</comment>
<dbReference type="InterPro" id="IPR001251">
    <property type="entry name" value="CRAL-TRIO_dom"/>
</dbReference>
<dbReference type="Pfam" id="PF00650">
    <property type="entry name" value="CRAL_TRIO"/>
    <property type="match status" value="1"/>
</dbReference>
<evidence type="ECO:0000313" key="2">
    <source>
        <dbReference type="EMBL" id="KAG5671366.1"/>
    </source>
</evidence>